<keyword evidence="2" id="KW-1185">Reference proteome</keyword>
<dbReference type="InParanoid" id="A0A067PR19"/>
<evidence type="ECO:0008006" key="3">
    <source>
        <dbReference type="Google" id="ProtNLM"/>
    </source>
</evidence>
<dbReference type="AlphaFoldDB" id="A0A067PR19"/>
<dbReference type="OrthoDB" id="10637845at2759"/>
<dbReference type="Proteomes" id="UP000027265">
    <property type="component" value="Unassembled WGS sequence"/>
</dbReference>
<protein>
    <recommendedName>
        <fullName evidence="3">Ricin B lectin domain-containing protein</fullName>
    </recommendedName>
</protein>
<organism evidence="1 2">
    <name type="scientific">Jaapia argillacea MUCL 33604</name>
    <dbReference type="NCBI Taxonomy" id="933084"/>
    <lineage>
        <taxon>Eukaryota</taxon>
        <taxon>Fungi</taxon>
        <taxon>Dikarya</taxon>
        <taxon>Basidiomycota</taxon>
        <taxon>Agaricomycotina</taxon>
        <taxon>Agaricomycetes</taxon>
        <taxon>Agaricomycetidae</taxon>
        <taxon>Jaapiales</taxon>
        <taxon>Jaapiaceae</taxon>
        <taxon>Jaapia</taxon>
    </lineage>
</organism>
<gene>
    <name evidence="1" type="ORF">JAAARDRAFT_39073</name>
</gene>
<dbReference type="InterPro" id="IPR035992">
    <property type="entry name" value="Ricin_B-like_lectins"/>
</dbReference>
<dbReference type="Gene3D" id="2.80.10.50">
    <property type="match status" value="1"/>
</dbReference>
<accession>A0A067PR19</accession>
<dbReference type="EMBL" id="KL197732">
    <property type="protein sequence ID" value="KDQ53757.1"/>
    <property type="molecule type" value="Genomic_DNA"/>
</dbReference>
<reference evidence="2" key="1">
    <citation type="journal article" date="2014" name="Proc. Natl. Acad. Sci. U.S.A.">
        <title>Extensive sampling of basidiomycete genomes demonstrates inadequacy of the white-rot/brown-rot paradigm for wood decay fungi.</title>
        <authorList>
            <person name="Riley R."/>
            <person name="Salamov A.A."/>
            <person name="Brown D.W."/>
            <person name="Nagy L.G."/>
            <person name="Floudas D."/>
            <person name="Held B.W."/>
            <person name="Levasseur A."/>
            <person name="Lombard V."/>
            <person name="Morin E."/>
            <person name="Otillar R."/>
            <person name="Lindquist E.A."/>
            <person name="Sun H."/>
            <person name="LaButti K.M."/>
            <person name="Schmutz J."/>
            <person name="Jabbour D."/>
            <person name="Luo H."/>
            <person name="Baker S.E."/>
            <person name="Pisabarro A.G."/>
            <person name="Walton J.D."/>
            <person name="Blanchette R.A."/>
            <person name="Henrissat B."/>
            <person name="Martin F."/>
            <person name="Cullen D."/>
            <person name="Hibbett D.S."/>
            <person name="Grigoriev I.V."/>
        </authorList>
    </citation>
    <scope>NUCLEOTIDE SEQUENCE [LARGE SCALE GENOMIC DNA]</scope>
    <source>
        <strain evidence="2">MUCL 33604</strain>
    </source>
</reference>
<dbReference type="SUPFAM" id="SSF50370">
    <property type="entry name" value="Ricin B-like lectins"/>
    <property type="match status" value="1"/>
</dbReference>
<sequence>MPDTGYYTIKNTVNGTIGLTVANGQTDIAPIVSAKDEAIFSVVSAPSKGGYYISVVANSSGFLPQPRETTIKDEKLFSQIATGLDKQLWYLPENPDGSVQITAANGGGSWVLPSNKAGTQVDCRPSIDIIKTSEGTPAETKDIAFWKLTKATPPTPPHPPPGPLDSGKYTIKNVKYGNINISTGKSQVRVVSDLSPATWFIERVDKKGFVYTVSLVQEGSPLNGRQAVDAAGRLYISDSNLIVANWVIHPLQSDSTYMIFRDAMTVGPAHWGIDCDQQGTQVGVRFEDHELQPNIVSDFATADECFWQIVKA</sequence>
<dbReference type="HOGENOM" id="CLU_836938_0_0_1"/>
<name>A0A067PR19_9AGAM</name>
<evidence type="ECO:0000313" key="1">
    <source>
        <dbReference type="EMBL" id="KDQ53757.1"/>
    </source>
</evidence>
<evidence type="ECO:0000313" key="2">
    <source>
        <dbReference type="Proteomes" id="UP000027265"/>
    </source>
</evidence>
<proteinExistence type="predicted"/>